<keyword evidence="10" id="KW-0175">Coiled coil</keyword>
<dbReference type="GO" id="GO:0019005">
    <property type="term" value="C:SCF ubiquitin ligase complex"/>
    <property type="evidence" value="ECO:0007669"/>
    <property type="project" value="UniProtKB-ARBA"/>
</dbReference>
<dbReference type="FunFam" id="1.20.1310.10:FF:000011">
    <property type="entry name" value="Cullin 1"/>
    <property type="match status" value="1"/>
</dbReference>
<dbReference type="FunFam" id="1.10.10.10:FF:000161">
    <property type="entry name" value="Cullin 1"/>
    <property type="match status" value="1"/>
</dbReference>
<keyword evidence="4" id="KW-1017">Isopeptide bond</keyword>
<dbReference type="SUPFAM" id="SSF74788">
    <property type="entry name" value="Cullin repeat-like"/>
    <property type="match status" value="1"/>
</dbReference>
<evidence type="ECO:0000313" key="12">
    <source>
        <dbReference type="EMBL" id="THV03348.1"/>
    </source>
</evidence>
<dbReference type="InterPro" id="IPR001373">
    <property type="entry name" value="Cullin_N"/>
</dbReference>
<dbReference type="Pfam" id="PF10557">
    <property type="entry name" value="Cullin_Nedd8"/>
    <property type="match status" value="1"/>
</dbReference>
<sequence length="768" mass="89048">MASSTEPTGALPKAPSRTADLEEAWVFLVNGVDHIMNRIDTGMTFPDYTSLYTTVYNYCTSLATQTRGNQDDNRTGANRAGADLYAKLSEYFVEHFKPMTEKATKLQDEELLRYYVSEWDRYTTGANYVNRIFTFLNRHWVKKEQDEGKPVYQVYTLALARWKQHFFVPIQRENSKLTGAILRLIERQRNGEGIDQGLVKKVVFSFVSLGLDNTDPNKECLDIYKEHFETPFIEATEHYYRKESEGFLASNTVSEYLRKAEDRLKEEEDRIERYLHTKTRKELITKCEHVLIRDHSELMWGSFQKLLDSDQLEQMYVLLSQAGDLQRMYALLSRIPESLEPLRKRFEQHVKQSGLSAISEISGEGSTDIDPKVYVDALLDVHRENSERVTHSFKGEVRFAASLDKACREFVNRNAATGMSSTKSSELIAKHADMLLRKNKMAEEEDLETALNRVMILFKYLEDKDVFQTFYTTKLSKRLIHGVSASDESEASMISKLKEACGFEYTNKLQRMFTDISLSKDLTDAFKERNTDDEGISFSIMVLGTNFWPLNPPTHEFLIPKEILNTFNKFTGYYQTKHSGRKLTWLWNYSKNELRTNYLNQKYILMTSAYQMAVLTQYNKHDTMSLEEIYAATMIGKDILTQVLALLVKAKILVNEEQDQYDLNPNFKSKKIRVNLNLSIKAEVRQESNEVLKAVDEDRKYAIQATIVRIMKARKTMKNQPLIEEVISQISHRFTPKIPDIKKAIETLLEKEYIERVEGSKDTFAYVV</sequence>
<dbReference type="Gene3D" id="4.10.1030.10">
    <property type="entry name" value="Ring Box Chain A, domain 5"/>
    <property type="match status" value="1"/>
</dbReference>
<dbReference type="Gene3D" id="1.20.1310.10">
    <property type="entry name" value="Cullin Repeats"/>
    <property type="match status" value="4"/>
</dbReference>
<accession>A0A4S8MKL9</accession>
<evidence type="ECO:0000256" key="5">
    <source>
        <dbReference type="ARBA" id="ARBA00022786"/>
    </source>
</evidence>
<dbReference type="GO" id="GO:0070936">
    <property type="term" value="P:protein K48-linked ubiquitination"/>
    <property type="evidence" value="ECO:0007669"/>
    <property type="project" value="UniProtKB-ARBA"/>
</dbReference>
<dbReference type="SMART" id="SM00884">
    <property type="entry name" value="Cullin_Nedd8"/>
    <property type="match status" value="1"/>
</dbReference>
<dbReference type="FunFam" id="4.10.1030.10:FF:000002">
    <property type="entry name" value="cullin homolog 1"/>
    <property type="match status" value="1"/>
</dbReference>
<feature type="domain" description="Cullin family profile" evidence="11">
    <location>
        <begin position="423"/>
        <end position="648"/>
    </location>
</feature>
<gene>
    <name evidence="12" type="ORF">K435DRAFT_835921</name>
</gene>
<dbReference type="GO" id="GO:0031625">
    <property type="term" value="F:ubiquitin protein ligase binding"/>
    <property type="evidence" value="ECO:0007669"/>
    <property type="project" value="InterPro"/>
</dbReference>
<dbReference type="InterPro" id="IPR036317">
    <property type="entry name" value="Cullin_homology_sf"/>
</dbReference>
<reference evidence="12 13" key="1">
    <citation type="journal article" date="2019" name="Nat. Ecol. Evol.">
        <title>Megaphylogeny resolves global patterns of mushroom evolution.</title>
        <authorList>
            <person name="Varga T."/>
            <person name="Krizsan K."/>
            <person name="Foldi C."/>
            <person name="Dima B."/>
            <person name="Sanchez-Garcia M."/>
            <person name="Sanchez-Ramirez S."/>
            <person name="Szollosi G.J."/>
            <person name="Szarkandi J.G."/>
            <person name="Papp V."/>
            <person name="Albert L."/>
            <person name="Andreopoulos W."/>
            <person name="Angelini C."/>
            <person name="Antonin V."/>
            <person name="Barry K.W."/>
            <person name="Bougher N.L."/>
            <person name="Buchanan P."/>
            <person name="Buyck B."/>
            <person name="Bense V."/>
            <person name="Catcheside P."/>
            <person name="Chovatia M."/>
            <person name="Cooper J."/>
            <person name="Damon W."/>
            <person name="Desjardin D."/>
            <person name="Finy P."/>
            <person name="Geml J."/>
            <person name="Haridas S."/>
            <person name="Hughes K."/>
            <person name="Justo A."/>
            <person name="Karasinski D."/>
            <person name="Kautmanova I."/>
            <person name="Kiss B."/>
            <person name="Kocsube S."/>
            <person name="Kotiranta H."/>
            <person name="LaButti K.M."/>
            <person name="Lechner B.E."/>
            <person name="Liimatainen K."/>
            <person name="Lipzen A."/>
            <person name="Lukacs Z."/>
            <person name="Mihaltcheva S."/>
            <person name="Morgado L.N."/>
            <person name="Niskanen T."/>
            <person name="Noordeloos M.E."/>
            <person name="Ohm R.A."/>
            <person name="Ortiz-Santana B."/>
            <person name="Ovrebo C."/>
            <person name="Racz N."/>
            <person name="Riley R."/>
            <person name="Savchenko A."/>
            <person name="Shiryaev A."/>
            <person name="Soop K."/>
            <person name="Spirin V."/>
            <person name="Szebenyi C."/>
            <person name="Tomsovsky M."/>
            <person name="Tulloss R.E."/>
            <person name="Uehling J."/>
            <person name="Grigoriev I.V."/>
            <person name="Vagvolgyi C."/>
            <person name="Papp T."/>
            <person name="Martin F.M."/>
            <person name="Miettinen O."/>
            <person name="Hibbett D.S."/>
            <person name="Nagy L.G."/>
        </authorList>
    </citation>
    <scope>NUCLEOTIDE SEQUENCE [LARGE SCALE GENOMIC DNA]</scope>
    <source>
        <strain evidence="12 13">CBS 962.96</strain>
    </source>
</reference>
<dbReference type="InterPro" id="IPR045093">
    <property type="entry name" value="Cullin"/>
</dbReference>
<evidence type="ECO:0000256" key="4">
    <source>
        <dbReference type="ARBA" id="ARBA00022499"/>
    </source>
</evidence>
<comment type="pathway">
    <text evidence="1">Protein modification; protein ubiquitination.</text>
</comment>
<dbReference type="PANTHER" id="PTHR11932">
    <property type="entry name" value="CULLIN"/>
    <property type="match status" value="1"/>
</dbReference>
<dbReference type="InterPro" id="IPR016159">
    <property type="entry name" value="Cullin_repeat-like_dom_sf"/>
</dbReference>
<dbReference type="SUPFAM" id="SSF46785">
    <property type="entry name" value="Winged helix' DNA-binding domain"/>
    <property type="match status" value="1"/>
</dbReference>
<keyword evidence="6" id="KW-0832">Ubl conjugation</keyword>
<evidence type="ECO:0000256" key="8">
    <source>
        <dbReference type="PROSITE-ProRule" id="PRU00330"/>
    </source>
</evidence>
<evidence type="ECO:0000256" key="9">
    <source>
        <dbReference type="RuleBase" id="RU003829"/>
    </source>
</evidence>
<dbReference type="InterPro" id="IPR036388">
    <property type="entry name" value="WH-like_DNA-bd_sf"/>
</dbReference>
<proteinExistence type="inferred from homology"/>
<name>A0A4S8MKL9_DENBC</name>
<dbReference type="FunFam" id="1.10.10.10:FF:000014">
    <property type="entry name" value="Cullin 1"/>
    <property type="match status" value="1"/>
</dbReference>
<dbReference type="Gene3D" id="1.10.10.10">
    <property type="entry name" value="Winged helix-like DNA-binding domain superfamily/Winged helix DNA-binding domain"/>
    <property type="match status" value="2"/>
</dbReference>
<dbReference type="InterPro" id="IPR019559">
    <property type="entry name" value="Cullin_neddylation_domain"/>
</dbReference>
<evidence type="ECO:0000259" key="11">
    <source>
        <dbReference type="PROSITE" id="PS50069"/>
    </source>
</evidence>
<dbReference type="PROSITE" id="PS50069">
    <property type="entry name" value="CULLIN_2"/>
    <property type="match status" value="1"/>
</dbReference>
<evidence type="ECO:0000256" key="1">
    <source>
        <dbReference type="ARBA" id="ARBA00004906"/>
    </source>
</evidence>
<dbReference type="FunFam" id="1.20.1310.10:FF:000019">
    <property type="entry name" value="Cullin 1"/>
    <property type="match status" value="1"/>
</dbReference>
<dbReference type="GO" id="GO:0031146">
    <property type="term" value="P:SCF-dependent proteasomal ubiquitin-dependent protein catabolic process"/>
    <property type="evidence" value="ECO:0007669"/>
    <property type="project" value="UniProtKB-ARBA"/>
</dbReference>
<evidence type="ECO:0000313" key="13">
    <source>
        <dbReference type="Proteomes" id="UP000297245"/>
    </source>
</evidence>
<dbReference type="InterPro" id="IPR059120">
    <property type="entry name" value="Cullin-like_AB"/>
</dbReference>
<dbReference type="SUPFAM" id="SSF75632">
    <property type="entry name" value="Cullin homology domain"/>
    <property type="match status" value="1"/>
</dbReference>
<evidence type="ECO:0000256" key="2">
    <source>
        <dbReference type="ARBA" id="ARBA00006019"/>
    </source>
</evidence>
<dbReference type="FunFam" id="1.20.1310.10:FF:000029">
    <property type="entry name" value="Cullin homolog 1"/>
    <property type="match status" value="1"/>
</dbReference>
<keyword evidence="5" id="KW-0833">Ubl conjugation pathway</keyword>
<dbReference type="FunFam" id="1.20.1310.10:FF:000002">
    <property type="entry name" value="cullin-3 isoform X1"/>
    <property type="match status" value="1"/>
</dbReference>
<dbReference type="AlphaFoldDB" id="A0A4S8MKL9"/>
<dbReference type="OrthoDB" id="27073at2759"/>
<dbReference type="InterPro" id="IPR016158">
    <property type="entry name" value="Cullin_homology"/>
</dbReference>
<evidence type="ECO:0000256" key="7">
    <source>
        <dbReference type="ARBA" id="ARBA00069612"/>
    </source>
</evidence>
<comment type="similarity">
    <text evidence="2 8 9">Belongs to the cullin family.</text>
</comment>
<evidence type="ECO:0000256" key="6">
    <source>
        <dbReference type="ARBA" id="ARBA00022843"/>
    </source>
</evidence>
<feature type="coiled-coil region" evidence="10">
    <location>
        <begin position="250"/>
        <end position="277"/>
    </location>
</feature>
<dbReference type="GO" id="GO:0006915">
    <property type="term" value="P:apoptotic process"/>
    <property type="evidence" value="ECO:0007669"/>
    <property type="project" value="UniProtKB-ARBA"/>
</dbReference>
<evidence type="ECO:0000256" key="3">
    <source>
        <dbReference type="ARBA" id="ARBA00022481"/>
    </source>
</evidence>
<organism evidence="12 13">
    <name type="scientific">Dendrothele bispora (strain CBS 962.96)</name>
    <dbReference type="NCBI Taxonomy" id="1314807"/>
    <lineage>
        <taxon>Eukaryota</taxon>
        <taxon>Fungi</taxon>
        <taxon>Dikarya</taxon>
        <taxon>Basidiomycota</taxon>
        <taxon>Agaricomycotina</taxon>
        <taxon>Agaricomycetes</taxon>
        <taxon>Agaricomycetidae</taxon>
        <taxon>Agaricales</taxon>
        <taxon>Agaricales incertae sedis</taxon>
        <taxon>Dendrothele</taxon>
    </lineage>
</organism>
<dbReference type="Pfam" id="PF26557">
    <property type="entry name" value="Cullin_AB"/>
    <property type="match status" value="1"/>
</dbReference>
<dbReference type="Pfam" id="PF00888">
    <property type="entry name" value="Cullin"/>
    <property type="match status" value="1"/>
</dbReference>
<dbReference type="SMART" id="SM00182">
    <property type="entry name" value="CULLIN"/>
    <property type="match status" value="1"/>
</dbReference>
<dbReference type="Proteomes" id="UP000297245">
    <property type="component" value="Unassembled WGS sequence"/>
</dbReference>
<dbReference type="EMBL" id="ML179068">
    <property type="protein sequence ID" value="THV03348.1"/>
    <property type="molecule type" value="Genomic_DNA"/>
</dbReference>
<protein>
    <recommendedName>
        <fullName evidence="7">Cullin-1</fullName>
    </recommendedName>
</protein>
<keyword evidence="3" id="KW-0488">Methylation</keyword>
<keyword evidence="13" id="KW-1185">Reference proteome</keyword>
<evidence type="ECO:0000256" key="10">
    <source>
        <dbReference type="SAM" id="Coils"/>
    </source>
</evidence>
<dbReference type="InterPro" id="IPR036390">
    <property type="entry name" value="WH_DNA-bd_sf"/>
</dbReference>